<proteinExistence type="predicted"/>
<keyword evidence="2" id="KW-0175">Coiled coil</keyword>
<sequence length="321" mass="36895">MNEEHNQRLSVTVDKLLSESNDRLQTHLKERMHALDEKNVLTQELEKSRKLSEELHHEKNDIMKQLSKTRLEIENYKRQLLQQEIAFNIRQTEALTKNLSPSNDIDCNDFSTTYDTHSLRRKANTNQESQYQRTFVEQDWIKSQQIQMLNEVQQPYNLTRSLDVTDPESLFTASDILSPSGHTDAQTLALMLQEQLDAINNEIRLIQEEKQSTEARAEELESRVGSIEHMNLLVRGRTSDKLSPELSGRSSPNSPNRDFLHRFGIPTESSRDGLNTSNIQSNDSSSGGAASPLTARSLRLERFAQVLADSQEELRRYCINN</sequence>
<dbReference type="AlphaFoldDB" id="A0A336LAK6"/>
<feature type="coiled-coil region" evidence="2">
    <location>
        <begin position="189"/>
        <end position="230"/>
    </location>
</feature>
<feature type="coiled-coil region" evidence="2">
    <location>
        <begin position="59"/>
        <end position="86"/>
    </location>
</feature>
<feature type="domain" description="Liprin-alpha CC2" evidence="4">
    <location>
        <begin position="1"/>
        <end position="59"/>
    </location>
</feature>
<reference evidence="5" key="1">
    <citation type="submission" date="2018-04" db="EMBL/GenBank/DDBJ databases">
        <authorList>
            <person name="Go L.Y."/>
            <person name="Mitchell J.A."/>
        </authorList>
    </citation>
    <scope>NUCLEOTIDE SEQUENCE</scope>
    <source>
        <tissue evidence="5">Whole organism</tissue>
    </source>
</reference>
<name>A0A336LAK6_CULSO</name>
<dbReference type="VEuPathDB" id="VectorBase:CSON007695"/>
<keyword evidence="1" id="KW-0677">Repeat</keyword>
<dbReference type="GO" id="GO:0048786">
    <property type="term" value="C:presynaptic active zone"/>
    <property type="evidence" value="ECO:0007669"/>
    <property type="project" value="TreeGrafter"/>
</dbReference>
<evidence type="ECO:0000313" key="6">
    <source>
        <dbReference type="EMBL" id="SSX34244.1"/>
    </source>
</evidence>
<dbReference type="GO" id="GO:0050808">
    <property type="term" value="P:synapse organization"/>
    <property type="evidence" value="ECO:0007669"/>
    <property type="project" value="TreeGrafter"/>
</dbReference>
<evidence type="ECO:0000256" key="2">
    <source>
        <dbReference type="SAM" id="Coils"/>
    </source>
</evidence>
<reference evidence="6" key="2">
    <citation type="submission" date="2018-07" db="EMBL/GenBank/DDBJ databases">
        <authorList>
            <person name="Quirk P.G."/>
            <person name="Krulwich T.A."/>
        </authorList>
    </citation>
    <scope>NUCLEOTIDE SEQUENCE</scope>
</reference>
<dbReference type="InterPro" id="IPR029515">
    <property type="entry name" value="Liprin"/>
</dbReference>
<evidence type="ECO:0000256" key="3">
    <source>
        <dbReference type="SAM" id="MobiDB-lite"/>
    </source>
</evidence>
<evidence type="ECO:0000313" key="5">
    <source>
        <dbReference type="EMBL" id="SSX14856.1"/>
    </source>
</evidence>
<protein>
    <submittedName>
        <fullName evidence="5">CSON007695 protein</fullName>
    </submittedName>
</protein>
<dbReference type="EMBL" id="UFQT01002903">
    <property type="protein sequence ID" value="SSX34244.1"/>
    <property type="molecule type" value="Genomic_DNA"/>
</dbReference>
<feature type="compositionally biased region" description="Polar residues" evidence="3">
    <location>
        <begin position="272"/>
        <end position="288"/>
    </location>
</feature>
<evidence type="ECO:0000256" key="1">
    <source>
        <dbReference type="ARBA" id="ARBA00022737"/>
    </source>
</evidence>
<dbReference type="PANTHER" id="PTHR12587">
    <property type="entry name" value="LAR INTERACTING PROTEIN LIP -RELATED PROTEIN"/>
    <property type="match status" value="1"/>
</dbReference>
<dbReference type="Pfam" id="PF25526">
    <property type="entry name" value="LIP-1"/>
    <property type="match status" value="1"/>
</dbReference>
<gene>
    <name evidence="5" type="primary">CSON007695</name>
</gene>
<feature type="region of interest" description="Disordered" evidence="3">
    <location>
        <begin position="235"/>
        <end position="291"/>
    </location>
</feature>
<accession>A0A336LAK6</accession>
<dbReference type="OMA" id="HEKNDIM"/>
<dbReference type="InterPro" id="IPR057892">
    <property type="entry name" value="LIP-1_CC2"/>
</dbReference>
<organism evidence="5">
    <name type="scientific">Culicoides sonorensis</name>
    <name type="common">Biting midge</name>
    <dbReference type="NCBI Taxonomy" id="179676"/>
    <lineage>
        <taxon>Eukaryota</taxon>
        <taxon>Metazoa</taxon>
        <taxon>Ecdysozoa</taxon>
        <taxon>Arthropoda</taxon>
        <taxon>Hexapoda</taxon>
        <taxon>Insecta</taxon>
        <taxon>Pterygota</taxon>
        <taxon>Neoptera</taxon>
        <taxon>Endopterygota</taxon>
        <taxon>Diptera</taxon>
        <taxon>Nematocera</taxon>
        <taxon>Chironomoidea</taxon>
        <taxon>Ceratopogonidae</taxon>
        <taxon>Ceratopogoninae</taxon>
        <taxon>Culicoides</taxon>
        <taxon>Monoculicoides</taxon>
    </lineage>
</organism>
<dbReference type="PANTHER" id="PTHR12587:SF20">
    <property type="entry name" value="LIPRIN-ALPHA, ISOFORM E"/>
    <property type="match status" value="1"/>
</dbReference>
<dbReference type="EMBL" id="UFQS01002903">
    <property type="protein sequence ID" value="SSX14856.1"/>
    <property type="molecule type" value="Genomic_DNA"/>
</dbReference>
<evidence type="ECO:0000259" key="4">
    <source>
        <dbReference type="Pfam" id="PF25526"/>
    </source>
</evidence>